<feature type="region of interest" description="Disordered" evidence="1">
    <location>
        <begin position="90"/>
        <end position="113"/>
    </location>
</feature>
<keyword evidence="3" id="KW-1185">Reference proteome</keyword>
<proteinExistence type="predicted"/>
<reference evidence="3" key="1">
    <citation type="journal article" date="2019" name="Int. J. Syst. Evol. Microbiol.">
        <title>The Global Catalogue of Microorganisms (GCM) 10K type strain sequencing project: providing services to taxonomists for standard genome sequencing and annotation.</title>
        <authorList>
            <consortium name="The Broad Institute Genomics Platform"/>
            <consortium name="The Broad Institute Genome Sequencing Center for Infectious Disease"/>
            <person name="Wu L."/>
            <person name="Ma J."/>
        </authorList>
    </citation>
    <scope>NUCLEOTIDE SEQUENCE [LARGE SCALE GENOMIC DNA]</scope>
    <source>
        <strain evidence="3">JCM 16001</strain>
    </source>
</reference>
<protein>
    <submittedName>
        <fullName evidence="2">Uncharacterized protein</fullName>
    </submittedName>
</protein>
<gene>
    <name evidence="2" type="ORF">GCM10009830_35060</name>
</gene>
<comment type="caution">
    <text evidence="2">The sequence shown here is derived from an EMBL/GenBank/DDBJ whole genome shotgun (WGS) entry which is preliminary data.</text>
</comment>
<name>A0ABP4TAB8_9ACTN</name>
<evidence type="ECO:0000313" key="3">
    <source>
        <dbReference type="Proteomes" id="UP001499851"/>
    </source>
</evidence>
<accession>A0ABP4TAB8</accession>
<dbReference type="Proteomes" id="UP001499851">
    <property type="component" value="Unassembled WGS sequence"/>
</dbReference>
<dbReference type="EMBL" id="BAAAQF010000015">
    <property type="protein sequence ID" value="GAA1684701.1"/>
    <property type="molecule type" value="Genomic_DNA"/>
</dbReference>
<evidence type="ECO:0000256" key="1">
    <source>
        <dbReference type="SAM" id="MobiDB-lite"/>
    </source>
</evidence>
<organism evidence="2 3">
    <name type="scientific">Glycomyces endophyticus</name>
    <dbReference type="NCBI Taxonomy" id="480996"/>
    <lineage>
        <taxon>Bacteria</taxon>
        <taxon>Bacillati</taxon>
        <taxon>Actinomycetota</taxon>
        <taxon>Actinomycetes</taxon>
        <taxon>Glycomycetales</taxon>
        <taxon>Glycomycetaceae</taxon>
        <taxon>Glycomyces</taxon>
    </lineage>
</organism>
<sequence>MCPEVRRFGRDGGAALLERCGAVAAGREVAGHVRLDSSARVRRRCRLVFVAVGLRPVDGAARQRKRALSGAHVRKMKKVLRAVRGAVRGPEASTAVAKMRGNHPEPPPTHEGTVAASIAEGSDKNRARGAHVTRTGAA</sequence>
<evidence type="ECO:0000313" key="2">
    <source>
        <dbReference type="EMBL" id="GAA1684701.1"/>
    </source>
</evidence>